<evidence type="ECO:0000256" key="1">
    <source>
        <dbReference type="SAM" id="MobiDB-lite"/>
    </source>
</evidence>
<dbReference type="PROSITE" id="PS50914">
    <property type="entry name" value="BON"/>
    <property type="match status" value="1"/>
</dbReference>
<dbReference type="EMBL" id="JAHHGZ010000041">
    <property type="protein sequence ID" value="MBW4671251.1"/>
    <property type="molecule type" value="Genomic_DNA"/>
</dbReference>
<accession>A0A951QT58</accession>
<feature type="signal peptide" evidence="2">
    <location>
        <begin position="1"/>
        <end position="19"/>
    </location>
</feature>
<feature type="chain" id="PRO_5037122138" evidence="2">
    <location>
        <begin position="20"/>
        <end position="153"/>
    </location>
</feature>
<feature type="compositionally biased region" description="Basic and acidic residues" evidence="1">
    <location>
        <begin position="58"/>
        <end position="73"/>
    </location>
</feature>
<evidence type="ECO:0000313" key="4">
    <source>
        <dbReference type="EMBL" id="MBW4671251.1"/>
    </source>
</evidence>
<dbReference type="AlphaFoldDB" id="A0A951QT58"/>
<dbReference type="PROSITE" id="PS51257">
    <property type="entry name" value="PROKAR_LIPOPROTEIN"/>
    <property type="match status" value="1"/>
</dbReference>
<keyword evidence="2" id="KW-0732">Signal</keyword>
<dbReference type="Pfam" id="PF04972">
    <property type="entry name" value="BON"/>
    <property type="match status" value="1"/>
</dbReference>
<sequence>MKKLTSFLISCLLVFGAAACQNPAKTSADAPDTTKDVVATAPDKDSTEAAKNDAQSQIRRDQLNADIRAREQRNNATGGDTKRAKGDLESEVRSKLEANIPNGNLAVSAIDDGTVTVTGTVPVADQLKKIEPLSKEIKGVTKVVNNATVVKPN</sequence>
<protein>
    <submittedName>
        <fullName evidence="4">BON domain-containing protein</fullName>
    </submittedName>
</protein>
<dbReference type="Gene3D" id="3.30.1340.30">
    <property type="match status" value="1"/>
</dbReference>
<feature type="region of interest" description="Disordered" evidence="1">
    <location>
        <begin position="23"/>
        <end position="89"/>
    </location>
</feature>
<name>A0A951QT58_9CYAN</name>
<reference evidence="4" key="1">
    <citation type="submission" date="2021-05" db="EMBL/GenBank/DDBJ databases">
        <authorList>
            <person name="Pietrasiak N."/>
            <person name="Ward R."/>
            <person name="Stajich J.E."/>
            <person name="Kurbessoian T."/>
        </authorList>
    </citation>
    <scope>NUCLEOTIDE SEQUENCE</scope>
    <source>
        <strain evidence="4">GSE-NOS-MK-12-04C</strain>
    </source>
</reference>
<evidence type="ECO:0000313" key="5">
    <source>
        <dbReference type="Proteomes" id="UP000729701"/>
    </source>
</evidence>
<feature type="domain" description="BON" evidence="3">
    <location>
        <begin position="80"/>
        <end position="151"/>
    </location>
</feature>
<dbReference type="InterPro" id="IPR007055">
    <property type="entry name" value="BON_dom"/>
</dbReference>
<dbReference type="Proteomes" id="UP000729701">
    <property type="component" value="Unassembled WGS sequence"/>
</dbReference>
<organism evidence="4 5">
    <name type="scientific">Cyanomargarita calcarea GSE-NOS-MK-12-04C</name>
    <dbReference type="NCBI Taxonomy" id="2839659"/>
    <lineage>
        <taxon>Bacteria</taxon>
        <taxon>Bacillati</taxon>
        <taxon>Cyanobacteriota</taxon>
        <taxon>Cyanophyceae</taxon>
        <taxon>Nostocales</taxon>
        <taxon>Cyanomargaritaceae</taxon>
        <taxon>Cyanomargarita</taxon>
    </lineage>
</organism>
<comment type="caution">
    <text evidence="4">The sequence shown here is derived from an EMBL/GenBank/DDBJ whole genome shotgun (WGS) entry which is preliminary data.</text>
</comment>
<feature type="compositionally biased region" description="Basic and acidic residues" evidence="1">
    <location>
        <begin position="42"/>
        <end position="51"/>
    </location>
</feature>
<gene>
    <name evidence="4" type="ORF">KME60_28475</name>
</gene>
<feature type="compositionally biased region" description="Basic and acidic residues" evidence="1">
    <location>
        <begin position="80"/>
        <end position="89"/>
    </location>
</feature>
<evidence type="ECO:0000259" key="3">
    <source>
        <dbReference type="PROSITE" id="PS50914"/>
    </source>
</evidence>
<proteinExistence type="predicted"/>
<evidence type="ECO:0000256" key="2">
    <source>
        <dbReference type="SAM" id="SignalP"/>
    </source>
</evidence>
<reference evidence="4" key="2">
    <citation type="journal article" date="2022" name="Microbiol. Resour. Announc.">
        <title>Metagenome Sequencing to Explore Phylogenomics of Terrestrial Cyanobacteria.</title>
        <authorList>
            <person name="Ward R.D."/>
            <person name="Stajich J.E."/>
            <person name="Johansen J.R."/>
            <person name="Huntemann M."/>
            <person name="Clum A."/>
            <person name="Foster B."/>
            <person name="Foster B."/>
            <person name="Roux S."/>
            <person name="Palaniappan K."/>
            <person name="Varghese N."/>
            <person name="Mukherjee S."/>
            <person name="Reddy T.B.K."/>
            <person name="Daum C."/>
            <person name="Copeland A."/>
            <person name="Chen I.A."/>
            <person name="Ivanova N.N."/>
            <person name="Kyrpides N.C."/>
            <person name="Shapiro N."/>
            <person name="Eloe-Fadrosh E.A."/>
            <person name="Pietrasiak N."/>
        </authorList>
    </citation>
    <scope>NUCLEOTIDE SEQUENCE</scope>
    <source>
        <strain evidence="4">GSE-NOS-MK-12-04C</strain>
    </source>
</reference>